<organism evidence="1 2">
    <name type="scientific">Komagataeibacter medellinensis</name>
    <dbReference type="NCBI Taxonomy" id="1177712"/>
    <lineage>
        <taxon>Bacteria</taxon>
        <taxon>Pseudomonadati</taxon>
        <taxon>Pseudomonadota</taxon>
        <taxon>Alphaproteobacteria</taxon>
        <taxon>Acetobacterales</taxon>
        <taxon>Acetobacteraceae</taxon>
        <taxon>Komagataeibacter</taxon>
    </lineage>
</organism>
<gene>
    <name evidence="1" type="ORF">D3W54_09685</name>
</gene>
<dbReference type="Pfam" id="PF10014">
    <property type="entry name" value="2OG-Fe_Oxy_2"/>
    <property type="match status" value="1"/>
</dbReference>
<accession>A0ABQ6VW56</accession>
<reference evidence="1 2" key="1">
    <citation type="submission" date="2018-09" db="EMBL/GenBank/DDBJ databases">
        <title>Genome sequence and characterization of the bcs clusters for the production of nanocellulose from the low pH resistant strain Komagataeibacter medellinensis ID13488.</title>
        <authorList>
            <person name="Hernandez-Arriaga A.M."/>
            <person name="Del Cerro C."/>
            <person name="Urbina L."/>
            <person name="Eceiza A."/>
            <person name="Retegi A."/>
            <person name="Prieto M.A."/>
        </authorList>
    </citation>
    <scope>NUCLEOTIDE SEQUENCE [LARGE SCALE GENOMIC DNA]</scope>
    <source>
        <strain evidence="1 2">ID13488</strain>
    </source>
</reference>
<comment type="caution">
    <text evidence="1">The sequence shown here is derived from an EMBL/GenBank/DDBJ whole genome shotgun (WGS) entry which is preliminary data.</text>
</comment>
<evidence type="ECO:0008006" key="3">
    <source>
        <dbReference type="Google" id="ProtNLM"/>
    </source>
</evidence>
<protein>
    <recommendedName>
        <fullName evidence="3">2OG-Fe dioxygenase family protein</fullName>
    </recommendedName>
</protein>
<dbReference type="Gene3D" id="2.60.120.620">
    <property type="entry name" value="q2cbj1_9rhob like domain"/>
    <property type="match status" value="1"/>
</dbReference>
<dbReference type="EMBL" id="QYAZ01000001">
    <property type="protein sequence ID" value="KAB8124413.1"/>
    <property type="molecule type" value="Genomic_DNA"/>
</dbReference>
<proteinExistence type="predicted"/>
<dbReference type="InterPro" id="IPR018724">
    <property type="entry name" value="2OG-Fe_dioxygenase"/>
</dbReference>
<dbReference type="RefSeq" id="WP_153470330.1">
    <property type="nucleotide sequence ID" value="NZ_QYAZ01000001.1"/>
</dbReference>
<evidence type="ECO:0000313" key="2">
    <source>
        <dbReference type="Proteomes" id="UP000427842"/>
    </source>
</evidence>
<name>A0ABQ6VW56_9PROT</name>
<keyword evidence="2" id="KW-1185">Reference proteome</keyword>
<evidence type="ECO:0000313" key="1">
    <source>
        <dbReference type="EMBL" id="KAB8124413.1"/>
    </source>
</evidence>
<sequence length="248" mass="28152">MTPPVSDTALTPLARLETPLRTNGFVFVPAGDMEQLLAQYGLCGWASFAASWNRLGLDRYMADGGRYRRRRHATFAIDTGGIQRKKHQPHYQSRDYNELNGGIERWFRAMEPEMGTHPALLAILRLMHRIVTDMSDPAHVPDVWHTEVHQFRIEALDNAPGQPTPEGLHRDGVDWVMVVMIRRENVMSGETTIHDLQRSPVGGFMLDQPLDTAVVNDNRVYHGVTAVRPLDPARPAYRDVLVVTFRHQ</sequence>
<dbReference type="Proteomes" id="UP000427842">
    <property type="component" value="Unassembled WGS sequence"/>
</dbReference>